<accession>A0A9W4KQF7</accession>
<proteinExistence type="predicted"/>
<dbReference type="AlphaFoldDB" id="A0A9W4KQF7"/>
<evidence type="ECO:0000313" key="2">
    <source>
        <dbReference type="Proteomes" id="UP001154252"/>
    </source>
</evidence>
<reference evidence="1" key="1">
    <citation type="submission" date="2021-07" db="EMBL/GenBank/DDBJ databases">
        <authorList>
            <person name="Branca A.L. A."/>
        </authorList>
    </citation>
    <scope>NUCLEOTIDE SEQUENCE</scope>
</reference>
<gene>
    <name evidence="1" type="ORF">PEGY_LOCUS11014</name>
</gene>
<organism evidence="1 2">
    <name type="scientific">Penicillium egyptiacum</name>
    <dbReference type="NCBI Taxonomy" id="1303716"/>
    <lineage>
        <taxon>Eukaryota</taxon>
        <taxon>Fungi</taxon>
        <taxon>Dikarya</taxon>
        <taxon>Ascomycota</taxon>
        <taxon>Pezizomycotina</taxon>
        <taxon>Eurotiomycetes</taxon>
        <taxon>Eurotiomycetidae</taxon>
        <taxon>Eurotiales</taxon>
        <taxon>Aspergillaceae</taxon>
        <taxon>Penicillium</taxon>
    </lineage>
</organism>
<comment type="caution">
    <text evidence="1">The sequence shown here is derived from an EMBL/GenBank/DDBJ whole genome shotgun (WGS) entry which is preliminary data.</text>
</comment>
<sequence>MEEILSASFTNSYYFQAEPPSHLLEMSQISQGSWSEVEGMSSGLFSIMNIGTQTMQPKRPAGHPEIEFEEWDTRSVNFLFGNVNRAISDGVCGAPIVDIESGGVSGFFHLSDGVFAYSAVLDDLVAEG</sequence>
<dbReference type="Proteomes" id="UP001154252">
    <property type="component" value="Unassembled WGS sequence"/>
</dbReference>
<evidence type="ECO:0000313" key="1">
    <source>
        <dbReference type="EMBL" id="CAG8910211.1"/>
    </source>
</evidence>
<protein>
    <submittedName>
        <fullName evidence="1">Uncharacterized protein</fullName>
    </submittedName>
</protein>
<name>A0A9W4KQF7_9EURO</name>
<keyword evidence="2" id="KW-1185">Reference proteome</keyword>
<dbReference type="EMBL" id="CAJVRC010000907">
    <property type="protein sequence ID" value="CAG8910211.1"/>
    <property type="molecule type" value="Genomic_DNA"/>
</dbReference>
<dbReference type="OrthoDB" id="5361958at2759"/>